<dbReference type="PANTHER" id="PTHR13799:SF14">
    <property type="entry name" value="GTP CYCLOHYDROLASE 1 TYPE 2 HOMOLOG"/>
    <property type="match status" value="1"/>
</dbReference>
<feature type="binding site" evidence="4">
    <location>
        <position position="66"/>
    </location>
    <ligand>
        <name>a divalent metal cation</name>
        <dbReference type="ChEBI" id="CHEBI:60240"/>
        <label>1</label>
    </ligand>
</feature>
<dbReference type="NCBIfam" id="TIGR00486">
    <property type="entry name" value="YbgI_SA1388"/>
    <property type="match status" value="1"/>
</dbReference>
<dbReference type="Pfam" id="PF01784">
    <property type="entry name" value="DUF34_NIF3"/>
    <property type="match status" value="1"/>
</dbReference>
<comment type="caution">
    <text evidence="5">The sequence shown here is derived from an EMBL/GenBank/DDBJ whole genome shotgun (WGS) entry which is preliminary data.</text>
</comment>
<sequence length="253" mass="27928">MSISRNELQNYLNQLLNSHQIKDFCPNGLQVEGKPVIHKIVSGVTACQALVDRAVEEKADAILVHHGYFWKGEPAEVVGMKKRRLQQLLKHDINLFAYHLPLDVHPELGNNAQLAKLMDWQFEGAVDSSDPACPLVTGRLAKPLSCEDFANVLEQRLQRRLVCRVDSSSKIKKVAWCTGGGQGFIDRAAQLGVDAFITGEVSEPTVHSAREQGIAFFAAGHHATERYGAKALGEHLASHFELDVQFIDIDSPA</sequence>
<evidence type="ECO:0000256" key="4">
    <source>
        <dbReference type="PIRSR" id="PIRSR602678-1"/>
    </source>
</evidence>
<evidence type="ECO:0000256" key="2">
    <source>
        <dbReference type="ARBA" id="ARBA00022112"/>
    </source>
</evidence>
<comment type="similarity">
    <text evidence="1">Belongs to the GTP cyclohydrolase I type 2/NIF3 family.</text>
</comment>
<dbReference type="AlphaFoldDB" id="A0A432Z598"/>
<evidence type="ECO:0000313" key="5">
    <source>
        <dbReference type="EMBL" id="RUO73074.1"/>
    </source>
</evidence>
<dbReference type="PANTHER" id="PTHR13799">
    <property type="entry name" value="NGG1 INTERACTING FACTOR 3"/>
    <property type="match status" value="1"/>
</dbReference>
<reference evidence="6" key="1">
    <citation type="journal article" date="2018" name="Front. Microbiol.">
        <title>Genome-Based Analysis Reveals the Taxonomy and Diversity of the Family Idiomarinaceae.</title>
        <authorList>
            <person name="Liu Y."/>
            <person name="Lai Q."/>
            <person name="Shao Z."/>
        </authorList>
    </citation>
    <scope>NUCLEOTIDE SEQUENCE [LARGE SCALE GENOMIC DNA]</scope>
    <source>
        <strain evidence="6">R22</strain>
    </source>
</reference>
<accession>A0A432Z598</accession>
<keyword evidence="6" id="KW-1185">Reference proteome</keyword>
<proteinExistence type="inferred from homology"/>
<feature type="binding site" evidence="4">
    <location>
        <position position="103"/>
    </location>
    <ligand>
        <name>a divalent metal cation</name>
        <dbReference type="ChEBI" id="CHEBI:60240"/>
        <label>1</label>
    </ligand>
</feature>
<name>A0A432Z598_9GAMM</name>
<dbReference type="InterPro" id="IPR002678">
    <property type="entry name" value="DUF34/NIF3"/>
</dbReference>
<protein>
    <recommendedName>
        <fullName evidence="2">GTP cyclohydrolase 1 type 2 homolog</fullName>
    </recommendedName>
</protein>
<dbReference type="OrthoDB" id="9800881at2"/>
<dbReference type="InterPro" id="IPR036069">
    <property type="entry name" value="DUF34/NIF3_sf"/>
</dbReference>
<dbReference type="SUPFAM" id="SSF102705">
    <property type="entry name" value="NIF3 (NGG1p interacting factor 3)-like"/>
    <property type="match status" value="1"/>
</dbReference>
<dbReference type="GO" id="GO:0046872">
    <property type="term" value="F:metal ion binding"/>
    <property type="evidence" value="ECO:0007669"/>
    <property type="project" value="UniProtKB-KW"/>
</dbReference>
<feature type="binding site" evidence="4">
    <location>
        <position position="65"/>
    </location>
    <ligand>
        <name>a divalent metal cation</name>
        <dbReference type="ChEBI" id="CHEBI:60240"/>
        <label>1</label>
    </ligand>
</feature>
<organism evidence="5 6">
    <name type="scientific">Idiomarina ramblicola</name>
    <dbReference type="NCBI Taxonomy" id="263724"/>
    <lineage>
        <taxon>Bacteria</taxon>
        <taxon>Pseudomonadati</taxon>
        <taxon>Pseudomonadota</taxon>
        <taxon>Gammaproteobacteria</taxon>
        <taxon>Alteromonadales</taxon>
        <taxon>Idiomarinaceae</taxon>
        <taxon>Idiomarina</taxon>
    </lineage>
</organism>
<dbReference type="RefSeq" id="WP_126779436.1">
    <property type="nucleotide sequence ID" value="NZ_PIQC01000001.1"/>
</dbReference>
<evidence type="ECO:0000313" key="6">
    <source>
        <dbReference type="Proteomes" id="UP000288058"/>
    </source>
</evidence>
<dbReference type="Gene3D" id="3.40.1390.30">
    <property type="entry name" value="NIF3 (NGG1p interacting factor 3)-like"/>
    <property type="match status" value="2"/>
</dbReference>
<keyword evidence="3 4" id="KW-0479">Metal-binding</keyword>
<dbReference type="GO" id="GO:0005737">
    <property type="term" value="C:cytoplasm"/>
    <property type="evidence" value="ECO:0007669"/>
    <property type="project" value="TreeGrafter"/>
</dbReference>
<dbReference type="FunFam" id="3.40.1390.30:FF:000002">
    <property type="entry name" value="Nif3-like dinuclear metal center protein"/>
    <property type="match status" value="1"/>
</dbReference>
<dbReference type="EMBL" id="PIQC01000001">
    <property type="protein sequence ID" value="RUO73074.1"/>
    <property type="molecule type" value="Genomic_DNA"/>
</dbReference>
<evidence type="ECO:0000256" key="1">
    <source>
        <dbReference type="ARBA" id="ARBA00006964"/>
    </source>
</evidence>
<feature type="binding site" evidence="4">
    <location>
        <position position="225"/>
    </location>
    <ligand>
        <name>a divalent metal cation</name>
        <dbReference type="ChEBI" id="CHEBI:60240"/>
        <label>1</label>
    </ligand>
</feature>
<evidence type="ECO:0000256" key="3">
    <source>
        <dbReference type="ARBA" id="ARBA00022723"/>
    </source>
</evidence>
<feature type="binding site" evidence="4">
    <location>
        <position position="221"/>
    </location>
    <ligand>
        <name>a divalent metal cation</name>
        <dbReference type="ChEBI" id="CHEBI:60240"/>
        <label>1</label>
    </ligand>
</feature>
<dbReference type="Proteomes" id="UP000288058">
    <property type="component" value="Unassembled WGS sequence"/>
</dbReference>
<gene>
    <name evidence="5" type="ORF">CWI78_01140</name>
</gene>